<evidence type="ECO:0000313" key="5">
    <source>
        <dbReference type="Proteomes" id="UP000231407"/>
    </source>
</evidence>
<dbReference type="SUPFAM" id="SSF53756">
    <property type="entry name" value="UDP-Glycosyltransferase/glycogen phosphorylase"/>
    <property type="match status" value="1"/>
</dbReference>
<evidence type="ECO:0000313" key="4">
    <source>
        <dbReference type="EMBL" id="PIU73170.1"/>
    </source>
</evidence>
<dbReference type="InterPro" id="IPR028098">
    <property type="entry name" value="Glyco_trans_4-like_N"/>
</dbReference>
<dbReference type="Proteomes" id="UP000231407">
    <property type="component" value="Unassembled WGS sequence"/>
</dbReference>
<protein>
    <recommendedName>
        <fullName evidence="6">Glycosyl transferase family 1 domain-containing protein</fullName>
    </recommendedName>
</protein>
<feature type="domain" description="Glycosyl transferase family 1" evidence="2">
    <location>
        <begin position="199"/>
        <end position="349"/>
    </location>
</feature>
<dbReference type="GO" id="GO:0016757">
    <property type="term" value="F:glycosyltransferase activity"/>
    <property type="evidence" value="ECO:0007669"/>
    <property type="project" value="InterPro"/>
</dbReference>
<dbReference type="Pfam" id="PF00534">
    <property type="entry name" value="Glycos_transf_1"/>
    <property type="match status" value="1"/>
</dbReference>
<sequence length="374" mass="42902">MSNKVKPHIIIDARLYGPTKTGIGRYTQNLLLALPQQKNFNKYQFGLIVKQEDLDTVKQDLGISYRYFPTDISHYSFSEQILLPSYISKRKPNLVHFTHFNKPLFYTGLSIITIHDLIKHYFRGKSTTTKSVFTYWPKYLAYRLATKVNIKNNYIIVPSNFWRNILLNRFGLSSTKITTIYEAVDPKFLNLSSYVCPPKNYILYTGNLYPHKNIKVVFEALQKLPGIQLKIICARSVFQKEAEVLSQKLGVDSQVTFLGFVKDSDFPKLYSQALCLVHPSFMEGFSLTGLEAMSLNCPVIAASSSCLPEIYGSSVLYFDPHNKNDLVNQITLLLKDSTLRSRLIKLGHKQITKYSWTKTASSTLKIYEEILERS</sequence>
<dbReference type="EMBL" id="PEWA01000052">
    <property type="protein sequence ID" value="PIU73170.1"/>
    <property type="molecule type" value="Genomic_DNA"/>
</dbReference>
<evidence type="ECO:0000259" key="2">
    <source>
        <dbReference type="Pfam" id="PF00534"/>
    </source>
</evidence>
<proteinExistence type="predicted"/>
<evidence type="ECO:0000256" key="1">
    <source>
        <dbReference type="ARBA" id="ARBA00022679"/>
    </source>
</evidence>
<gene>
    <name evidence="4" type="ORF">COS78_03810</name>
</gene>
<dbReference type="PANTHER" id="PTHR46401">
    <property type="entry name" value="GLYCOSYLTRANSFERASE WBBK-RELATED"/>
    <property type="match status" value="1"/>
</dbReference>
<dbReference type="Gene3D" id="3.40.50.2000">
    <property type="entry name" value="Glycogen Phosphorylase B"/>
    <property type="match status" value="2"/>
</dbReference>
<dbReference type="AlphaFoldDB" id="A0A2M7ARE1"/>
<keyword evidence="1" id="KW-0808">Transferase</keyword>
<accession>A0A2M7ARE1</accession>
<reference evidence="5" key="1">
    <citation type="submission" date="2017-09" db="EMBL/GenBank/DDBJ databases">
        <title>Depth-based differentiation of microbial function through sediment-hosted aquifers and enrichment of novel symbionts in the deep terrestrial subsurface.</title>
        <authorList>
            <person name="Probst A.J."/>
            <person name="Ladd B."/>
            <person name="Jarett J.K."/>
            <person name="Geller-Mcgrath D.E."/>
            <person name="Sieber C.M.K."/>
            <person name="Emerson J.B."/>
            <person name="Anantharaman K."/>
            <person name="Thomas B.C."/>
            <person name="Malmstrom R."/>
            <person name="Stieglmeier M."/>
            <person name="Klingl A."/>
            <person name="Woyke T."/>
            <person name="Ryan C.M."/>
            <person name="Banfield J.F."/>
        </authorList>
    </citation>
    <scope>NUCLEOTIDE SEQUENCE [LARGE SCALE GENOMIC DNA]</scope>
</reference>
<comment type="caution">
    <text evidence="4">The sequence shown here is derived from an EMBL/GenBank/DDBJ whole genome shotgun (WGS) entry which is preliminary data.</text>
</comment>
<dbReference type="InterPro" id="IPR001296">
    <property type="entry name" value="Glyco_trans_1"/>
</dbReference>
<organism evidence="4 5">
    <name type="scientific">Candidatus Shapirobacteria bacterium CG06_land_8_20_14_3_00_40_12</name>
    <dbReference type="NCBI Taxonomy" id="1974881"/>
    <lineage>
        <taxon>Bacteria</taxon>
        <taxon>Candidatus Shapironibacteriota</taxon>
    </lineage>
</organism>
<dbReference type="PANTHER" id="PTHR46401:SF2">
    <property type="entry name" value="GLYCOSYLTRANSFERASE WBBK-RELATED"/>
    <property type="match status" value="1"/>
</dbReference>
<dbReference type="GO" id="GO:0009103">
    <property type="term" value="P:lipopolysaccharide biosynthetic process"/>
    <property type="evidence" value="ECO:0007669"/>
    <property type="project" value="TreeGrafter"/>
</dbReference>
<name>A0A2M7ARE1_9BACT</name>
<dbReference type="CDD" id="cd03809">
    <property type="entry name" value="GT4_MtfB-like"/>
    <property type="match status" value="1"/>
</dbReference>
<evidence type="ECO:0008006" key="6">
    <source>
        <dbReference type="Google" id="ProtNLM"/>
    </source>
</evidence>
<evidence type="ECO:0000259" key="3">
    <source>
        <dbReference type="Pfam" id="PF13439"/>
    </source>
</evidence>
<feature type="domain" description="Glycosyltransferase subfamily 4-like N-terminal" evidence="3">
    <location>
        <begin position="22"/>
        <end position="187"/>
    </location>
</feature>
<dbReference type="Pfam" id="PF13439">
    <property type="entry name" value="Glyco_transf_4"/>
    <property type="match status" value="1"/>
</dbReference>